<feature type="repeat" description="ANK" evidence="1">
    <location>
        <begin position="85"/>
        <end position="118"/>
    </location>
</feature>
<evidence type="ECO:0000313" key="3">
    <source>
        <dbReference type="Proteomes" id="UP000598971"/>
    </source>
</evidence>
<keyword evidence="3" id="KW-1185">Reference proteome</keyword>
<organism evidence="2 3">
    <name type="scientific">Limnovirga soli</name>
    <dbReference type="NCBI Taxonomy" id="2656915"/>
    <lineage>
        <taxon>Bacteria</taxon>
        <taxon>Pseudomonadati</taxon>
        <taxon>Bacteroidota</taxon>
        <taxon>Chitinophagia</taxon>
        <taxon>Chitinophagales</taxon>
        <taxon>Chitinophagaceae</taxon>
        <taxon>Limnovirga</taxon>
    </lineage>
</organism>
<accession>A0A8J8JVN7</accession>
<protein>
    <recommendedName>
        <fullName evidence="4">Ankyrin repeat domain-containing protein</fullName>
    </recommendedName>
</protein>
<dbReference type="Gene3D" id="1.25.40.20">
    <property type="entry name" value="Ankyrin repeat-containing domain"/>
    <property type="match status" value="1"/>
</dbReference>
<dbReference type="EMBL" id="WHPF01000011">
    <property type="protein sequence ID" value="NNV56824.1"/>
    <property type="molecule type" value="Genomic_DNA"/>
</dbReference>
<keyword evidence="1" id="KW-0040">ANK repeat</keyword>
<dbReference type="AlphaFoldDB" id="A0A8J8JVN7"/>
<dbReference type="Pfam" id="PF13857">
    <property type="entry name" value="Ank_5"/>
    <property type="match status" value="1"/>
</dbReference>
<dbReference type="PROSITE" id="PS50297">
    <property type="entry name" value="ANK_REP_REGION"/>
    <property type="match status" value="1"/>
</dbReference>
<dbReference type="RefSeq" id="WP_171608770.1">
    <property type="nucleotide sequence ID" value="NZ_WHPF01000011.1"/>
</dbReference>
<reference evidence="2" key="1">
    <citation type="submission" date="2019-10" db="EMBL/GenBank/DDBJ databases">
        <title>Draft genome sequence of Panacibacter sp. KCS-6.</title>
        <authorList>
            <person name="Yim K.J."/>
        </authorList>
    </citation>
    <scope>NUCLEOTIDE SEQUENCE</scope>
    <source>
        <strain evidence="2">KCS-6</strain>
    </source>
</reference>
<comment type="caution">
    <text evidence="2">The sequence shown here is derived from an EMBL/GenBank/DDBJ whole genome shotgun (WGS) entry which is preliminary data.</text>
</comment>
<dbReference type="Pfam" id="PF12796">
    <property type="entry name" value="Ank_2"/>
    <property type="match status" value="1"/>
</dbReference>
<dbReference type="PROSITE" id="PS50088">
    <property type="entry name" value="ANK_REPEAT"/>
    <property type="match status" value="2"/>
</dbReference>
<dbReference type="InterPro" id="IPR036770">
    <property type="entry name" value="Ankyrin_rpt-contain_sf"/>
</dbReference>
<dbReference type="SMART" id="SM00248">
    <property type="entry name" value="ANK"/>
    <property type="match status" value="5"/>
</dbReference>
<name>A0A8J8JVN7_9BACT</name>
<sequence>MKKIQLLLLLLFLYIGAYSQPLFSAIAEKDTVKAVELLKSGENINLLNSYGSTVLMQSCRYGYDTVMEKFLLQHGANPDNPRSPKGRTTLIIASAYYGGIPMVRLLLQYGADINAVTNDGVTALMMAAQSAKSDLVAYLLEHGAIAAAKDAQGKTALDYANKAQVDEYTIKSMPESKVDKAATIAILLKATGNKP</sequence>
<dbReference type="PANTHER" id="PTHR24118">
    <property type="entry name" value="POTE ANKYRIN DOMAIN"/>
    <property type="match status" value="1"/>
</dbReference>
<dbReference type="SUPFAM" id="SSF48403">
    <property type="entry name" value="Ankyrin repeat"/>
    <property type="match status" value="1"/>
</dbReference>
<feature type="repeat" description="ANK" evidence="1">
    <location>
        <begin position="119"/>
        <end position="151"/>
    </location>
</feature>
<dbReference type="Proteomes" id="UP000598971">
    <property type="component" value="Unassembled WGS sequence"/>
</dbReference>
<dbReference type="InterPro" id="IPR002110">
    <property type="entry name" value="Ankyrin_rpt"/>
</dbReference>
<proteinExistence type="predicted"/>
<gene>
    <name evidence="2" type="ORF">GD597_15230</name>
</gene>
<evidence type="ECO:0000256" key="1">
    <source>
        <dbReference type="PROSITE-ProRule" id="PRU00023"/>
    </source>
</evidence>
<dbReference type="PANTHER" id="PTHR24118:SF99">
    <property type="entry name" value="POTE ANKYRIN DOMAIN FAMILY MEMBER 3C-RELATED"/>
    <property type="match status" value="1"/>
</dbReference>
<evidence type="ECO:0000313" key="2">
    <source>
        <dbReference type="EMBL" id="NNV56824.1"/>
    </source>
</evidence>
<evidence type="ECO:0008006" key="4">
    <source>
        <dbReference type="Google" id="ProtNLM"/>
    </source>
</evidence>